<protein>
    <submittedName>
        <fullName evidence="1">Uncharacterized protein</fullName>
    </submittedName>
</protein>
<dbReference type="EMBL" id="AP017313">
    <property type="protein sequence ID" value="BAU53382.1"/>
    <property type="molecule type" value="Genomic_DNA"/>
</dbReference>
<reference evidence="1 2" key="1">
    <citation type="submission" date="2015-12" db="EMBL/GenBank/DDBJ databases">
        <title>Genome sequence of Mucilaginibacter gotjawali.</title>
        <authorList>
            <person name="Lee J.S."/>
            <person name="Lee K.C."/>
            <person name="Kim K.K."/>
            <person name="Lee B.W."/>
        </authorList>
    </citation>
    <scope>NUCLEOTIDE SEQUENCE [LARGE SCALE GENOMIC DNA]</scope>
    <source>
        <strain evidence="1 2">SA3-7</strain>
    </source>
</reference>
<dbReference type="RefSeq" id="WP_096350907.1">
    <property type="nucleotide sequence ID" value="NZ_AP017313.1"/>
</dbReference>
<accession>A0A110B2C4</accession>
<proteinExistence type="predicted"/>
<organism evidence="1 2">
    <name type="scientific">Mucilaginibacter gotjawali</name>
    <dbReference type="NCBI Taxonomy" id="1550579"/>
    <lineage>
        <taxon>Bacteria</taxon>
        <taxon>Pseudomonadati</taxon>
        <taxon>Bacteroidota</taxon>
        <taxon>Sphingobacteriia</taxon>
        <taxon>Sphingobacteriales</taxon>
        <taxon>Sphingobacteriaceae</taxon>
        <taxon>Mucilaginibacter</taxon>
    </lineage>
</organism>
<gene>
    <name evidence="1" type="ORF">MgSA37_01549</name>
</gene>
<name>A0A110B2C4_9SPHI</name>
<keyword evidence="2" id="KW-1185">Reference proteome</keyword>
<evidence type="ECO:0000313" key="1">
    <source>
        <dbReference type="EMBL" id="BAU53382.1"/>
    </source>
</evidence>
<evidence type="ECO:0000313" key="2">
    <source>
        <dbReference type="Proteomes" id="UP000218263"/>
    </source>
</evidence>
<sequence length="63" mass="7347">MNPKYRLIYLVLGFAGLIVLIYHLATNLFEYPGEILMIAIPDMIVFFCAYKTYPAEARMEVER</sequence>
<dbReference type="Proteomes" id="UP000218263">
    <property type="component" value="Chromosome"/>
</dbReference>
<dbReference type="OrthoDB" id="799680at2"/>
<dbReference type="AlphaFoldDB" id="A0A110B2C4"/>
<dbReference type="KEGG" id="mgot:MgSA37_01549"/>